<organism evidence="13 14">
    <name type="scientific">Cinnamomum micranthum f. kanehirae</name>
    <dbReference type="NCBI Taxonomy" id="337451"/>
    <lineage>
        <taxon>Eukaryota</taxon>
        <taxon>Viridiplantae</taxon>
        <taxon>Streptophyta</taxon>
        <taxon>Embryophyta</taxon>
        <taxon>Tracheophyta</taxon>
        <taxon>Spermatophyta</taxon>
        <taxon>Magnoliopsida</taxon>
        <taxon>Magnoliidae</taxon>
        <taxon>Laurales</taxon>
        <taxon>Lauraceae</taxon>
        <taxon>Cinnamomum</taxon>
    </lineage>
</organism>
<evidence type="ECO:0000256" key="7">
    <source>
        <dbReference type="ARBA" id="ARBA00022984"/>
    </source>
</evidence>
<dbReference type="Gene3D" id="3.40.1390.10">
    <property type="entry name" value="MurE/MurF, N-terminal domain"/>
    <property type="match status" value="1"/>
</dbReference>
<dbReference type="Proteomes" id="UP000283530">
    <property type="component" value="Unassembled WGS sequence"/>
</dbReference>
<dbReference type="InterPro" id="IPR005863">
    <property type="entry name" value="UDP-N-AcMur_synth"/>
</dbReference>
<keyword evidence="6" id="KW-0133">Cell shape</keyword>
<accession>A0A3S3P0F6</accession>
<evidence type="ECO:0000256" key="5">
    <source>
        <dbReference type="ARBA" id="ARBA00022840"/>
    </source>
</evidence>
<dbReference type="GO" id="GO:0005524">
    <property type="term" value="F:ATP binding"/>
    <property type="evidence" value="ECO:0007669"/>
    <property type="project" value="UniProtKB-KW"/>
</dbReference>
<dbReference type="InterPro" id="IPR013221">
    <property type="entry name" value="Mur_ligase_cen"/>
</dbReference>
<dbReference type="OrthoDB" id="2020781at2759"/>
<name>A0A3S3P0F6_9MAGN</name>
<dbReference type="PANTHER" id="PTHR43024">
    <property type="entry name" value="UDP-N-ACETYLMURAMOYL-TRIPEPTIDE--D-ALANYL-D-ALANINE LIGASE"/>
    <property type="match status" value="1"/>
</dbReference>
<evidence type="ECO:0000256" key="3">
    <source>
        <dbReference type="ARBA" id="ARBA00022618"/>
    </source>
</evidence>
<dbReference type="HAMAP" id="MF_02019">
    <property type="entry name" value="MurF"/>
    <property type="match status" value="1"/>
</dbReference>
<evidence type="ECO:0000256" key="9">
    <source>
        <dbReference type="ARBA" id="ARBA00023316"/>
    </source>
</evidence>
<keyword evidence="5" id="KW-0067">ATP-binding</keyword>
<dbReference type="Gene3D" id="3.40.1190.10">
    <property type="entry name" value="Mur-like, catalytic domain"/>
    <property type="match status" value="1"/>
</dbReference>
<evidence type="ECO:0000313" key="13">
    <source>
        <dbReference type="EMBL" id="RWR90390.1"/>
    </source>
</evidence>
<keyword evidence="2 13" id="KW-0436">Ligase</keyword>
<evidence type="ECO:0000256" key="1">
    <source>
        <dbReference type="ARBA" id="ARBA00022490"/>
    </source>
</evidence>
<keyword evidence="3" id="KW-0132">Cell division</keyword>
<proteinExistence type="inferred from homology"/>
<dbReference type="InterPro" id="IPR036615">
    <property type="entry name" value="Mur_ligase_C_dom_sf"/>
</dbReference>
<evidence type="ECO:0000313" key="14">
    <source>
        <dbReference type="Proteomes" id="UP000283530"/>
    </source>
</evidence>
<dbReference type="NCBIfam" id="TIGR01143">
    <property type="entry name" value="murF"/>
    <property type="match status" value="1"/>
</dbReference>
<evidence type="ECO:0000259" key="11">
    <source>
        <dbReference type="Pfam" id="PF02875"/>
    </source>
</evidence>
<dbReference type="STRING" id="337451.A0A3S3P0F6"/>
<evidence type="ECO:0000256" key="6">
    <source>
        <dbReference type="ARBA" id="ARBA00022960"/>
    </source>
</evidence>
<dbReference type="GO" id="GO:0071555">
    <property type="term" value="P:cell wall organization"/>
    <property type="evidence" value="ECO:0007669"/>
    <property type="project" value="UniProtKB-KW"/>
</dbReference>
<dbReference type="Pfam" id="PF02875">
    <property type="entry name" value="Mur_ligase_C"/>
    <property type="match status" value="1"/>
</dbReference>
<dbReference type="Pfam" id="PF08245">
    <property type="entry name" value="Mur_ligase_M"/>
    <property type="match status" value="1"/>
</dbReference>
<dbReference type="SUPFAM" id="SSF53623">
    <property type="entry name" value="MurD-like peptide ligases, catalytic domain"/>
    <property type="match status" value="1"/>
</dbReference>
<evidence type="ECO:0000256" key="10">
    <source>
        <dbReference type="ARBA" id="ARBA00031461"/>
    </source>
</evidence>
<feature type="domain" description="Mur ligase central" evidence="12">
    <location>
        <begin position="174"/>
        <end position="320"/>
    </location>
</feature>
<dbReference type="InterPro" id="IPR036565">
    <property type="entry name" value="Mur-like_cat_sf"/>
</dbReference>
<dbReference type="AlphaFoldDB" id="A0A3S3P0F6"/>
<keyword evidence="14" id="KW-1185">Reference proteome</keyword>
<protein>
    <recommendedName>
        <fullName evidence="10">UDP-MurNAc-pentapeptide synthetase</fullName>
    </recommendedName>
</protein>
<evidence type="ECO:0000256" key="4">
    <source>
        <dbReference type="ARBA" id="ARBA00022741"/>
    </source>
</evidence>
<dbReference type="GO" id="GO:0047480">
    <property type="term" value="F:UDP-N-acetylmuramoyl-tripeptide-D-alanyl-D-alanine ligase activity"/>
    <property type="evidence" value="ECO:0007669"/>
    <property type="project" value="InterPro"/>
</dbReference>
<dbReference type="GO" id="GO:0051301">
    <property type="term" value="P:cell division"/>
    <property type="evidence" value="ECO:0007669"/>
    <property type="project" value="UniProtKB-KW"/>
</dbReference>
<dbReference type="InterPro" id="IPR051046">
    <property type="entry name" value="MurCDEF_CellWall_CoF430Synth"/>
</dbReference>
<dbReference type="SUPFAM" id="SSF53244">
    <property type="entry name" value="MurD-like peptide ligases, peptide-binding domain"/>
    <property type="match status" value="1"/>
</dbReference>
<keyword evidence="8" id="KW-0131">Cell cycle</keyword>
<keyword evidence="4" id="KW-0547">Nucleotide-binding</keyword>
<dbReference type="SUPFAM" id="SSF63418">
    <property type="entry name" value="MurE/MurF N-terminal domain"/>
    <property type="match status" value="1"/>
</dbReference>
<dbReference type="InterPro" id="IPR004101">
    <property type="entry name" value="Mur_ligase_C"/>
</dbReference>
<dbReference type="PANTHER" id="PTHR43024:SF1">
    <property type="entry name" value="UDP-N-ACETYLMURAMOYL-TRIPEPTIDE--D-ALANYL-D-ALANINE LIGASE"/>
    <property type="match status" value="1"/>
</dbReference>
<keyword evidence="1" id="KW-0963">Cytoplasm</keyword>
<evidence type="ECO:0000256" key="2">
    <source>
        <dbReference type="ARBA" id="ARBA00022598"/>
    </source>
</evidence>
<evidence type="ECO:0000256" key="8">
    <source>
        <dbReference type="ARBA" id="ARBA00023306"/>
    </source>
</evidence>
<keyword evidence="9" id="KW-0961">Cell wall biogenesis/degradation</keyword>
<gene>
    <name evidence="13" type="ORF">CKAN_01948200</name>
</gene>
<dbReference type="GO" id="GO:0008360">
    <property type="term" value="P:regulation of cell shape"/>
    <property type="evidence" value="ECO:0007669"/>
    <property type="project" value="UniProtKB-KW"/>
</dbReference>
<keyword evidence="7" id="KW-0573">Peptidoglycan synthesis</keyword>
<feature type="domain" description="Mur ligase C-terminal" evidence="11">
    <location>
        <begin position="399"/>
        <end position="523"/>
    </location>
</feature>
<sequence>MLTNTIKSKPQAPILIKPRDFYPRTYRCPFLLSNSRVLASGLHHSDRVYHPISFDSKPLNSPNSLNGSSWNASEIAEAVNGEIIKWGPSGTICTDTRSLNSGQWFFAIAGEKFDAHDFVNQELSDKGCVGVIGNRVCEKWQKGFVKVDGNTLIALEKLAIYARNRFDGCVVGLTGSVGKTTTRTMIALALESLGQVYQTHGNQNNLIGAALTLMGIPSSAKVSVLELGMSGKGEILKLAQMCRPTIRVILNVCHCHMDNFTSVEAIAEAKGELLMEAKPGDLCVLNADDPLVMRMPVPAGVTKVFFGRRKDCDVRLVLGESINGGCAVRVVLERQLCAYDPKVSISSGLATELVEFEIRSPGLHLAVSACAAAAVAVSMGVSLHQVGESLSRFKPVKMRSELKIAENGIRIINDVYNANPTSMRAAINLLKAMECRAKRVVILGDMLELGALETGAHEDVLSMCSDSCFGMVALVGKRFAAAAEKLNLVGKINIMFATDSESLALNIKERLTANDVVLVKGSRALQMEKVVDAIKANNT</sequence>
<dbReference type="EMBL" id="QPKB01000008">
    <property type="protein sequence ID" value="RWR90390.1"/>
    <property type="molecule type" value="Genomic_DNA"/>
</dbReference>
<reference evidence="13 14" key="1">
    <citation type="journal article" date="2019" name="Nat. Plants">
        <title>Stout camphor tree genome fills gaps in understanding of flowering plant genome evolution.</title>
        <authorList>
            <person name="Chaw S.M."/>
            <person name="Liu Y.C."/>
            <person name="Wu Y.W."/>
            <person name="Wang H.Y."/>
            <person name="Lin C.I."/>
            <person name="Wu C.S."/>
            <person name="Ke H.M."/>
            <person name="Chang L.Y."/>
            <person name="Hsu C.Y."/>
            <person name="Yang H.T."/>
            <person name="Sudianto E."/>
            <person name="Hsu M.H."/>
            <person name="Wu K.P."/>
            <person name="Wang L.N."/>
            <person name="Leebens-Mack J.H."/>
            <person name="Tsai I.J."/>
        </authorList>
    </citation>
    <scope>NUCLEOTIDE SEQUENCE [LARGE SCALE GENOMIC DNA]</scope>
    <source>
        <strain evidence="14">cv. Chaw 1501</strain>
        <tissue evidence="13">Young leaves</tissue>
    </source>
</reference>
<dbReference type="Gene3D" id="3.90.190.20">
    <property type="entry name" value="Mur ligase, C-terminal domain"/>
    <property type="match status" value="1"/>
</dbReference>
<evidence type="ECO:0000259" key="12">
    <source>
        <dbReference type="Pfam" id="PF08245"/>
    </source>
</evidence>
<comment type="caution">
    <text evidence="13">The sequence shown here is derived from an EMBL/GenBank/DDBJ whole genome shotgun (WGS) entry which is preliminary data.</text>
</comment>
<dbReference type="InterPro" id="IPR035911">
    <property type="entry name" value="MurE/MurF_N"/>
</dbReference>